<comment type="catalytic activity">
    <reaction evidence="11">
        <text>(9Z)-octadecenoyl-[ACP] + H2O = (9Z)-octadecenoate + holo-[ACP] + H(+)</text>
        <dbReference type="Rhea" id="RHEA:15057"/>
        <dbReference type="Rhea" id="RHEA-COMP:9685"/>
        <dbReference type="Rhea" id="RHEA-COMP:9924"/>
        <dbReference type="ChEBI" id="CHEBI:15377"/>
        <dbReference type="ChEBI" id="CHEBI:15378"/>
        <dbReference type="ChEBI" id="CHEBI:30823"/>
        <dbReference type="ChEBI" id="CHEBI:64479"/>
        <dbReference type="ChEBI" id="CHEBI:78783"/>
        <dbReference type="EC" id="3.1.2.14"/>
    </reaction>
</comment>
<keyword evidence="5" id="KW-0276">Fatty acid metabolism</keyword>
<dbReference type="EC" id="3.1.2.14" evidence="2"/>
<evidence type="ECO:0000256" key="13">
    <source>
        <dbReference type="ARBA" id="ARBA00053731"/>
    </source>
</evidence>
<comment type="catalytic activity">
    <reaction evidence="9">
        <text>dodecanoyl-CoA + H2O = dodecanoate + CoA + H(+)</text>
        <dbReference type="Rhea" id="RHEA:30135"/>
        <dbReference type="ChEBI" id="CHEBI:15377"/>
        <dbReference type="ChEBI" id="CHEBI:15378"/>
        <dbReference type="ChEBI" id="CHEBI:18262"/>
        <dbReference type="ChEBI" id="CHEBI:57287"/>
        <dbReference type="ChEBI" id="CHEBI:57375"/>
    </reaction>
    <physiologicalReaction direction="left-to-right" evidence="9">
        <dbReference type="Rhea" id="RHEA:30136"/>
    </physiologicalReaction>
</comment>
<evidence type="ECO:0000256" key="2">
    <source>
        <dbReference type="ARBA" id="ARBA00012480"/>
    </source>
</evidence>
<dbReference type="STRING" id="60711.ENSCSAP00000009075"/>
<evidence type="ECO:0000256" key="15">
    <source>
        <dbReference type="ARBA" id="ARBA00073799"/>
    </source>
</evidence>
<dbReference type="InterPro" id="IPR001031">
    <property type="entry name" value="Thioesterase"/>
</dbReference>
<evidence type="ECO:0000256" key="16">
    <source>
        <dbReference type="ARBA" id="ARBA00075385"/>
    </source>
</evidence>
<keyword evidence="4" id="KW-0378">Hydrolase</keyword>
<gene>
    <name evidence="20" type="primary">OLAH</name>
</gene>
<dbReference type="AlphaFoldDB" id="A0A0D9RKD6"/>
<dbReference type="OMA" id="PGHGTNQ"/>
<reference evidence="20 21" key="1">
    <citation type="submission" date="2014-03" db="EMBL/GenBank/DDBJ databases">
        <authorList>
            <person name="Warren W."/>
            <person name="Wilson R.K."/>
        </authorList>
    </citation>
    <scope>NUCLEOTIDE SEQUENCE</scope>
</reference>
<keyword evidence="3" id="KW-0444">Lipid biosynthesis</keyword>
<evidence type="ECO:0000259" key="19">
    <source>
        <dbReference type="Pfam" id="PF00975"/>
    </source>
</evidence>
<dbReference type="Ensembl" id="ENSCSAT00000010992.1">
    <property type="protein sequence ID" value="ENSCSAP00000009075.1"/>
    <property type="gene ID" value="ENSCSAG00000012929.1"/>
</dbReference>
<keyword evidence="6" id="KW-0443">Lipid metabolism</keyword>
<dbReference type="GeneTree" id="ENSGT00390000015518"/>
<evidence type="ECO:0000256" key="6">
    <source>
        <dbReference type="ARBA" id="ARBA00023098"/>
    </source>
</evidence>
<evidence type="ECO:0000313" key="21">
    <source>
        <dbReference type="Proteomes" id="UP000029965"/>
    </source>
</evidence>
<evidence type="ECO:0000256" key="12">
    <source>
        <dbReference type="ARBA" id="ARBA00052691"/>
    </source>
</evidence>
<dbReference type="Proteomes" id="UP000029965">
    <property type="component" value="Chromosome 9"/>
</dbReference>
<dbReference type="GO" id="GO:0016297">
    <property type="term" value="F:fatty acyl-[ACP] hydrolase activity"/>
    <property type="evidence" value="ECO:0007669"/>
    <property type="project" value="UniProtKB-EC"/>
</dbReference>
<comment type="catalytic activity">
    <reaction evidence="12">
        <text>hexadecanoyl-CoA + H2O = hexadecanoate + CoA + H(+)</text>
        <dbReference type="Rhea" id="RHEA:16645"/>
        <dbReference type="ChEBI" id="CHEBI:7896"/>
        <dbReference type="ChEBI" id="CHEBI:15377"/>
        <dbReference type="ChEBI" id="CHEBI:15378"/>
        <dbReference type="ChEBI" id="CHEBI:57287"/>
        <dbReference type="ChEBI" id="CHEBI:57379"/>
    </reaction>
    <physiologicalReaction direction="left-to-right" evidence="12">
        <dbReference type="Rhea" id="RHEA:16646"/>
    </physiologicalReaction>
</comment>
<dbReference type="EMBL" id="AQIB01160645">
    <property type="status" value="NOT_ANNOTATED_CDS"/>
    <property type="molecule type" value="Genomic_DNA"/>
</dbReference>
<evidence type="ECO:0000256" key="9">
    <source>
        <dbReference type="ARBA" id="ARBA00048074"/>
    </source>
</evidence>
<comment type="subunit">
    <text evidence="14">Interacts (via C-terminus) with FASN.</text>
</comment>
<evidence type="ECO:0000256" key="3">
    <source>
        <dbReference type="ARBA" id="ARBA00022516"/>
    </source>
</evidence>
<dbReference type="Pfam" id="PF00975">
    <property type="entry name" value="Thioesterase"/>
    <property type="match status" value="1"/>
</dbReference>
<dbReference type="ESTHER" id="chlsb-a0a0d9rkd6">
    <property type="family name" value="Thioesterase"/>
</dbReference>
<comment type="similarity">
    <text evidence="1">Belongs to the thioesterase family.</text>
</comment>
<proteinExistence type="inferred from homology"/>
<comment type="catalytic activity">
    <reaction evidence="10">
        <text>tetradecanoyl-CoA + H2O = tetradecanoate + CoA + H(+)</text>
        <dbReference type="Rhea" id="RHEA:40119"/>
        <dbReference type="ChEBI" id="CHEBI:15377"/>
        <dbReference type="ChEBI" id="CHEBI:15378"/>
        <dbReference type="ChEBI" id="CHEBI:30807"/>
        <dbReference type="ChEBI" id="CHEBI:57287"/>
        <dbReference type="ChEBI" id="CHEBI:57385"/>
    </reaction>
    <physiologicalReaction direction="left-to-right" evidence="10">
        <dbReference type="Rhea" id="RHEA:40120"/>
    </physiologicalReaction>
</comment>
<evidence type="ECO:0000256" key="11">
    <source>
        <dbReference type="ARBA" id="ARBA00048536"/>
    </source>
</evidence>
<feature type="domain" description="Thioesterase" evidence="19">
    <location>
        <begin position="112"/>
        <end position="309"/>
    </location>
</feature>
<evidence type="ECO:0000256" key="1">
    <source>
        <dbReference type="ARBA" id="ARBA00007169"/>
    </source>
</evidence>
<evidence type="ECO:0000256" key="4">
    <source>
        <dbReference type="ARBA" id="ARBA00022801"/>
    </source>
</evidence>
<dbReference type="eggNOG" id="ENOG502RGSQ">
    <property type="taxonomic scope" value="Eukaryota"/>
</dbReference>
<dbReference type="SUPFAM" id="SSF53474">
    <property type="entry name" value="alpha/beta-Hydrolases"/>
    <property type="match status" value="1"/>
</dbReference>
<evidence type="ECO:0000256" key="7">
    <source>
        <dbReference type="ARBA" id="ARBA00023160"/>
    </source>
</evidence>
<dbReference type="Gene3D" id="3.40.50.1820">
    <property type="entry name" value="alpha/beta hydrolase"/>
    <property type="match status" value="1"/>
</dbReference>
<dbReference type="InterPro" id="IPR029058">
    <property type="entry name" value="AB_hydrolase_fold"/>
</dbReference>
<comment type="catalytic activity">
    <reaction evidence="8">
        <text>decanoyl-CoA + H2O = decanoate + CoA + H(+)</text>
        <dbReference type="Rhea" id="RHEA:40059"/>
        <dbReference type="ChEBI" id="CHEBI:15377"/>
        <dbReference type="ChEBI" id="CHEBI:15378"/>
        <dbReference type="ChEBI" id="CHEBI:27689"/>
        <dbReference type="ChEBI" id="CHEBI:57287"/>
        <dbReference type="ChEBI" id="CHEBI:61430"/>
    </reaction>
    <physiologicalReaction direction="left-to-right" evidence="8">
        <dbReference type="Rhea" id="RHEA:40060"/>
    </physiologicalReaction>
</comment>
<dbReference type="GO" id="GO:0051792">
    <property type="term" value="P:medium-chain fatty acid biosynthetic process"/>
    <property type="evidence" value="ECO:0007669"/>
    <property type="project" value="Ensembl"/>
</dbReference>
<keyword evidence="21" id="KW-1185">Reference proteome</keyword>
<dbReference type="PANTHER" id="PTHR11487">
    <property type="entry name" value="THIOESTERASE"/>
    <property type="match status" value="1"/>
</dbReference>
<evidence type="ECO:0000256" key="17">
    <source>
        <dbReference type="ARBA" id="ARBA00076433"/>
    </source>
</evidence>
<evidence type="ECO:0000256" key="5">
    <source>
        <dbReference type="ARBA" id="ARBA00022832"/>
    </source>
</evidence>
<dbReference type="FunFam" id="3.40.50.1820:FF:000153">
    <property type="entry name" value="Surfactin synthase thioesterase subunit"/>
    <property type="match status" value="1"/>
</dbReference>
<sequence>MDRGDQAKTTRNENIFNCLYKNPEATFKLICFPWAGGGSVHFAKWGQDTHDSLEGMFIFNIIFAFEYNLKDCYKSPRITSSYFCSFTFYKFEVYLCDLHSSLPKLLLLLSAHLHSLRLPGRESRIEEPFANDISQLVDEVVCALQPVIQDKQFAFFGHSMGSYIAFRTALHLKENNKPEPLHLFLSSATPIHSKAWPRIPKEDELSEEQISHYLTEFGGTPKDFVEDKELVQQYSPMIRADLNLVSSCTSNIPSKAVLSCDLTCFVGSEDIAKDVEAWKDVTSGNTNIHQLPGDHFYLLDPANERLIKNYVIKCLEVSSLANF</sequence>
<evidence type="ECO:0000313" key="20">
    <source>
        <dbReference type="Ensembl" id="ENSCSAP00000009075.1"/>
    </source>
</evidence>
<dbReference type="Bgee" id="ENSCSAG00000012929">
    <property type="expression patterns" value="Expressed in Ammon's horn"/>
</dbReference>
<evidence type="ECO:0000256" key="10">
    <source>
        <dbReference type="ARBA" id="ARBA00048180"/>
    </source>
</evidence>
<protein>
    <recommendedName>
        <fullName evidence="15">S-acyl fatty acid synthase thioesterase, medium chain</fullName>
        <ecNumber evidence="2">3.1.2.14</ecNumber>
    </recommendedName>
    <alternativeName>
        <fullName evidence="16">Oleoyl-ACP hydrolase</fullName>
    </alternativeName>
    <alternativeName>
        <fullName evidence="18">Thioesterase II</fullName>
    </alternativeName>
    <alternativeName>
        <fullName evidence="17">Thioesterase domain-containing protein 1</fullName>
    </alternativeName>
</protein>
<reference evidence="20" key="3">
    <citation type="submission" date="2025-09" db="UniProtKB">
        <authorList>
            <consortium name="Ensembl"/>
        </authorList>
    </citation>
    <scope>IDENTIFICATION</scope>
</reference>
<evidence type="ECO:0000256" key="8">
    <source>
        <dbReference type="ARBA" id="ARBA00047969"/>
    </source>
</evidence>
<keyword evidence="7" id="KW-0275">Fatty acid biosynthesis</keyword>
<accession>A0A0D9RKD6</accession>
<evidence type="ECO:0000256" key="18">
    <source>
        <dbReference type="ARBA" id="ARBA00079653"/>
    </source>
</evidence>
<reference evidence="20" key="2">
    <citation type="submission" date="2025-08" db="UniProtKB">
        <authorList>
            <consortium name="Ensembl"/>
        </authorList>
    </citation>
    <scope>IDENTIFICATION</scope>
</reference>
<comment type="function">
    <text evidence="13">Contributes to the release of free fatty acids from fatty acid synthase (FASN). Has broad substrate specificity, giving rise to a range of free fatty acids with chain lengths between 10 and 16 carbon atoms (C10 - C16).</text>
</comment>
<evidence type="ECO:0000256" key="14">
    <source>
        <dbReference type="ARBA" id="ARBA00065224"/>
    </source>
</evidence>
<name>A0A0D9RKD6_CHLSB</name>
<dbReference type="InterPro" id="IPR012223">
    <property type="entry name" value="TEII"/>
</dbReference>
<dbReference type="PANTHER" id="PTHR11487:SF0">
    <property type="entry name" value="S-ACYL FATTY ACID SYNTHASE THIOESTERASE, MEDIUM CHAIN"/>
    <property type="match status" value="1"/>
</dbReference>
<organism evidence="20 21">
    <name type="scientific">Chlorocebus sabaeus</name>
    <name type="common">Green monkey</name>
    <name type="synonym">Simia sabaea</name>
    <dbReference type="NCBI Taxonomy" id="60711"/>
    <lineage>
        <taxon>Eukaryota</taxon>
        <taxon>Metazoa</taxon>
        <taxon>Chordata</taxon>
        <taxon>Craniata</taxon>
        <taxon>Vertebrata</taxon>
        <taxon>Euteleostomi</taxon>
        <taxon>Mammalia</taxon>
        <taxon>Eutheria</taxon>
        <taxon>Euarchontoglires</taxon>
        <taxon>Primates</taxon>
        <taxon>Haplorrhini</taxon>
        <taxon>Catarrhini</taxon>
        <taxon>Cercopithecidae</taxon>
        <taxon>Cercopithecinae</taxon>
        <taxon>Chlorocebus</taxon>
    </lineage>
</organism>